<name>A0A7I8LM94_SPIIN</name>
<feature type="region of interest" description="Disordered" evidence="1">
    <location>
        <begin position="30"/>
        <end position="62"/>
    </location>
</feature>
<evidence type="ECO:0000313" key="3">
    <source>
        <dbReference type="EMBL" id="CAA7410736.1"/>
    </source>
</evidence>
<evidence type="ECO:0000313" key="4">
    <source>
        <dbReference type="Proteomes" id="UP000663760"/>
    </source>
</evidence>
<reference evidence="3" key="1">
    <citation type="submission" date="2020-02" db="EMBL/GenBank/DDBJ databases">
        <authorList>
            <person name="Scholz U."/>
            <person name="Mascher M."/>
            <person name="Fiebig A."/>
        </authorList>
    </citation>
    <scope>NUCLEOTIDE SEQUENCE</scope>
</reference>
<gene>
    <name evidence="3" type="ORF">SI8410_18021414</name>
</gene>
<organism evidence="3 4">
    <name type="scientific">Spirodela intermedia</name>
    <name type="common">Intermediate duckweed</name>
    <dbReference type="NCBI Taxonomy" id="51605"/>
    <lineage>
        <taxon>Eukaryota</taxon>
        <taxon>Viridiplantae</taxon>
        <taxon>Streptophyta</taxon>
        <taxon>Embryophyta</taxon>
        <taxon>Tracheophyta</taxon>
        <taxon>Spermatophyta</taxon>
        <taxon>Magnoliopsida</taxon>
        <taxon>Liliopsida</taxon>
        <taxon>Araceae</taxon>
        <taxon>Lemnoideae</taxon>
        <taxon>Spirodela</taxon>
    </lineage>
</organism>
<dbReference type="GO" id="GO:0005886">
    <property type="term" value="C:plasma membrane"/>
    <property type="evidence" value="ECO:0007669"/>
    <property type="project" value="TreeGrafter"/>
</dbReference>
<feature type="compositionally biased region" description="Low complexity" evidence="1">
    <location>
        <begin position="50"/>
        <end position="62"/>
    </location>
</feature>
<dbReference type="OrthoDB" id="20821at2759"/>
<accession>A0A7I8LM94</accession>
<evidence type="ECO:0000259" key="2">
    <source>
        <dbReference type="Pfam" id="PF06911"/>
    </source>
</evidence>
<dbReference type="PANTHER" id="PTHR21068">
    <property type="entry name" value="SPARTIN"/>
    <property type="match status" value="1"/>
</dbReference>
<proteinExistence type="predicted"/>
<dbReference type="EMBL" id="LR746281">
    <property type="protein sequence ID" value="CAA7410736.1"/>
    <property type="molecule type" value="Genomic_DNA"/>
</dbReference>
<evidence type="ECO:0000256" key="1">
    <source>
        <dbReference type="SAM" id="MobiDB-lite"/>
    </source>
</evidence>
<dbReference type="InterPro" id="IPR009686">
    <property type="entry name" value="Senescence/spartin_C"/>
</dbReference>
<sequence>MDSSRQNPYGNYQSLYPEVVRTNPELHSPFVSSAADSTRGGALYPSLDHPTSAPAASSGSSSLYPSIEMKDLVDNLFPDAEEVGSAPGNPNLGHPPVEETLVRVPGAILHLIDRQRSLDLGSGDFSVVRLQQGDNVIAVLARVGDVVQWPLAKDEAAVRLDHSRYFFSLRVPEGSSDVGGDDARHSGDGSDNLLNYGLTFASKGQEALLEALDGILAYYTNFSLQKVETKAEVLDESVPKETSPAEVATSGPKREKIEKLSAAYWTTLAPNVEDYSGSLPRAIARGSGYLIRGILWCGDVTVDRLNRGNDVLKNRMSPNSKPTEISEQALRRMRRVKRVTKMSEKVANGVLSGALKVSGFVTSSAVNSRAGRKFFSLLPGEIVLASLDGFARVGDAVEAAGKNVLSTSSTVTTEVISHKYGEGAAKLTNEGLHATGHAMGTAWAVFKLRKALNPKNSIKPTSIVKSAVKAAASKSKAKQ</sequence>
<dbReference type="Proteomes" id="UP000663760">
    <property type="component" value="Chromosome 18"/>
</dbReference>
<protein>
    <recommendedName>
        <fullName evidence="2">Senescence domain-containing protein</fullName>
    </recommendedName>
</protein>
<feature type="domain" description="Senescence" evidence="2">
    <location>
        <begin position="282"/>
        <end position="469"/>
    </location>
</feature>
<dbReference type="PANTHER" id="PTHR21068:SF33">
    <property type="entry name" value="OS03G0241900 PROTEIN"/>
    <property type="match status" value="1"/>
</dbReference>
<dbReference type="InterPro" id="IPR045036">
    <property type="entry name" value="Spartin-like"/>
</dbReference>
<dbReference type="Pfam" id="PF06911">
    <property type="entry name" value="Senescence"/>
    <property type="match status" value="1"/>
</dbReference>
<keyword evidence="4" id="KW-1185">Reference proteome</keyword>
<dbReference type="AlphaFoldDB" id="A0A7I8LM94"/>